<reference evidence="2" key="3">
    <citation type="journal article" date="2017" name="Nature">
        <title>Genome sequence of the progenitor of the wheat D genome Aegilops tauschii.</title>
        <authorList>
            <person name="Luo M.C."/>
            <person name="Gu Y.Q."/>
            <person name="Puiu D."/>
            <person name="Wang H."/>
            <person name="Twardziok S.O."/>
            <person name="Deal K.R."/>
            <person name="Huo N."/>
            <person name="Zhu T."/>
            <person name="Wang L."/>
            <person name="Wang Y."/>
            <person name="McGuire P.E."/>
            <person name="Liu S."/>
            <person name="Long H."/>
            <person name="Ramasamy R.K."/>
            <person name="Rodriguez J.C."/>
            <person name="Van S.L."/>
            <person name="Yuan L."/>
            <person name="Wang Z."/>
            <person name="Xia Z."/>
            <person name="Xiao L."/>
            <person name="Anderson O.D."/>
            <person name="Ouyang S."/>
            <person name="Liang Y."/>
            <person name="Zimin A.V."/>
            <person name="Pertea G."/>
            <person name="Qi P."/>
            <person name="Bennetzen J.L."/>
            <person name="Dai X."/>
            <person name="Dawson M.W."/>
            <person name="Muller H.G."/>
            <person name="Kugler K."/>
            <person name="Rivarola-Duarte L."/>
            <person name="Spannagl M."/>
            <person name="Mayer K.F.X."/>
            <person name="Lu F.H."/>
            <person name="Bevan M.W."/>
            <person name="Leroy P."/>
            <person name="Li P."/>
            <person name="You F.M."/>
            <person name="Sun Q."/>
            <person name="Liu Z."/>
            <person name="Lyons E."/>
            <person name="Wicker T."/>
            <person name="Salzberg S.L."/>
            <person name="Devos K.M."/>
            <person name="Dvorak J."/>
        </authorList>
    </citation>
    <scope>NUCLEOTIDE SEQUENCE [LARGE SCALE GENOMIC DNA]</scope>
    <source>
        <strain evidence="2">cv. AL8/78</strain>
    </source>
</reference>
<organism evidence="2 3">
    <name type="scientific">Aegilops tauschii subsp. strangulata</name>
    <name type="common">Goatgrass</name>
    <dbReference type="NCBI Taxonomy" id="200361"/>
    <lineage>
        <taxon>Eukaryota</taxon>
        <taxon>Viridiplantae</taxon>
        <taxon>Streptophyta</taxon>
        <taxon>Embryophyta</taxon>
        <taxon>Tracheophyta</taxon>
        <taxon>Spermatophyta</taxon>
        <taxon>Magnoliopsida</taxon>
        <taxon>Liliopsida</taxon>
        <taxon>Poales</taxon>
        <taxon>Poaceae</taxon>
        <taxon>BOP clade</taxon>
        <taxon>Pooideae</taxon>
        <taxon>Triticodae</taxon>
        <taxon>Triticeae</taxon>
        <taxon>Triticinae</taxon>
        <taxon>Aegilops</taxon>
    </lineage>
</organism>
<evidence type="ECO:0000313" key="2">
    <source>
        <dbReference type="EnsemblPlants" id="AET3Gv20696500.1"/>
    </source>
</evidence>
<sequence>MPSRWYATPVAASIAGHGQRPRQSLHPSSNTPNLHWCLQVHQALPPPTNQPVDEEALAVAVNRTSRRPPAANHQPQLQDPLMANRGQSHRTQHDHHTPPSTMPARDGGALPEATNHHDSQPQLCARRTMHAATSVGDRIQQLETPDLPRPHHPALAPWSSHTAPPRPAKTRRPSLNTIPRHRESHHRAPCSRSAPPGPLHTRAMASERVAHPSIAQRTSMSSNSKPQIRSIRPSARQHAPTAPRSLAPYLLVHL</sequence>
<dbReference type="EnsemblPlants" id="AET3Gv20696500.1">
    <property type="protein sequence ID" value="AET3Gv20696500.1"/>
    <property type="gene ID" value="AET3Gv20696500"/>
</dbReference>
<accession>A0A453FJG6</accession>
<reference evidence="3" key="2">
    <citation type="journal article" date="2017" name="Nat. Plants">
        <title>The Aegilops tauschii genome reveals multiple impacts of transposons.</title>
        <authorList>
            <person name="Zhao G."/>
            <person name="Zou C."/>
            <person name="Li K."/>
            <person name="Wang K."/>
            <person name="Li T."/>
            <person name="Gao L."/>
            <person name="Zhang X."/>
            <person name="Wang H."/>
            <person name="Yang Z."/>
            <person name="Liu X."/>
            <person name="Jiang W."/>
            <person name="Mao L."/>
            <person name="Kong X."/>
            <person name="Jiao Y."/>
            <person name="Jia J."/>
        </authorList>
    </citation>
    <scope>NUCLEOTIDE SEQUENCE [LARGE SCALE GENOMIC DNA]</scope>
    <source>
        <strain evidence="3">cv. AL8/78</strain>
    </source>
</reference>
<reference evidence="3" key="1">
    <citation type="journal article" date="2014" name="Science">
        <title>Ancient hybridizations among the ancestral genomes of bread wheat.</title>
        <authorList>
            <consortium name="International Wheat Genome Sequencing Consortium,"/>
            <person name="Marcussen T."/>
            <person name="Sandve S.R."/>
            <person name="Heier L."/>
            <person name="Spannagl M."/>
            <person name="Pfeifer M."/>
            <person name="Jakobsen K.S."/>
            <person name="Wulff B.B."/>
            <person name="Steuernagel B."/>
            <person name="Mayer K.F."/>
            <person name="Olsen O.A."/>
        </authorList>
    </citation>
    <scope>NUCLEOTIDE SEQUENCE [LARGE SCALE GENOMIC DNA]</scope>
    <source>
        <strain evidence="3">cv. AL8/78</strain>
    </source>
</reference>
<reference evidence="2" key="5">
    <citation type="journal article" date="2021" name="G3 (Bethesda)">
        <title>Aegilops tauschii genome assembly Aet v5.0 features greater sequence contiguity and improved annotation.</title>
        <authorList>
            <person name="Wang L."/>
            <person name="Zhu T."/>
            <person name="Rodriguez J.C."/>
            <person name="Deal K.R."/>
            <person name="Dubcovsky J."/>
            <person name="McGuire P.E."/>
            <person name="Lux T."/>
            <person name="Spannagl M."/>
            <person name="Mayer K.F.X."/>
            <person name="Baldrich P."/>
            <person name="Meyers B.C."/>
            <person name="Huo N."/>
            <person name="Gu Y.Q."/>
            <person name="Zhou H."/>
            <person name="Devos K.M."/>
            <person name="Bennetzen J.L."/>
            <person name="Unver T."/>
            <person name="Budak H."/>
            <person name="Gulick P.J."/>
            <person name="Galiba G."/>
            <person name="Kalapos B."/>
            <person name="Nelson D.R."/>
            <person name="Li P."/>
            <person name="You F.M."/>
            <person name="Luo M.C."/>
            <person name="Dvorak J."/>
        </authorList>
    </citation>
    <scope>NUCLEOTIDE SEQUENCE [LARGE SCALE GENOMIC DNA]</scope>
    <source>
        <strain evidence="2">cv. AL8/78</strain>
    </source>
</reference>
<feature type="compositionally biased region" description="Polar residues" evidence="1">
    <location>
        <begin position="21"/>
        <end position="30"/>
    </location>
</feature>
<dbReference type="AlphaFoldDB" id="A0A453FJG6"/>
<feature type="region of interest" description="Disordered" evidence="1">
    <location>
        <begin position="212"/>
        <end position="242"/>
    </location>
</feature>
<feature type="region of interest" description="Disordered" evidence="1">
    <location>
        <begin position="85"/>
        <end position="121"/>
    </location>
</feature>
<proteinExistence type="predicted"/>
<feature type="compositionally biased region" description="Polar residues" evidence="1">
    <location>
        <begin position="215"/>
        <end position="227"/>
    </location>
</feature>
<feature type="region of interest" description="Disordered" evidence="1">
    <location>
        <begin position="143"/>
        <end position="198"/>
    </location>
</feature>
<evidence type="ECO:0000256" key="1">
    <source>
        <dbReference type="SAM" id="MobiDB-lite"/>
    </source>
</evidence>
<keyword evidence="3" id="KW-1185">Reference proteome</keyword>
<reference evidence="2" key="4">
    <citation type="submission" date="2019-03" db="UniProtKB">
        <authorList>
            <consortium name="EnsemblPlants"/>
        </authorList>
    </citation>
    <scope>IDENTIFICATION</scope>
</reference>
<dbReference type="Gramene" id="AET3Gv20696500.1">
    <property type="protein sequence ID" value="AET3Gv20696500.1"/>
    <property type="gene ID" value="AET3Gv20696500"/>
</dbReference>
<dbReference type="Proteomes" id="UP000015105">
    <property type="component" value="Chromosome 3D"/>
</dbReference>
<evidence type="ECO:0000313" key="3">
    <source>
        <dbReference type="Proteomes" id="UP000015105"/>
    </source>
</evidence>
<name>A0A453FJG6_AEGTS</name>
<protein>
    <submittedName>
        <fullName evidence="2">Uncharacterized protein</fullName>
    </submittedName>
</protein>
<feature type="region of interest" description="Disordered" evidence="1">
    <location>
        <begin position="1"/>
        <end position="30"/>
    </location>
</feature>